<dbReference type="NCBIfam" id="NF009467">
    <property type="entry name" value="PRK12826.1-3"/>
    <property type="match status" value="1"/>
</dbReference>
<evidence type="ECO:0000256" key="3">
    <source>
        <dbReference type="ARBA" id="ARBA00023027"/>
    </source>
</evidence>
<feature type="domain" description="Ketoreductase" evidence="5">
    <location>
        <begin position="13"/>
        <end position="197"/>
    </location>
</feature>
<dbReference type="EMBL" id="LJFO01000010">
    <property type="protein sequence ID" value="KPG08235.1"/>
    <property type="molecule type" value="Genomic_DNA"/>
</dbReference>
<accession>A0A0N1CFI2</accession>
<gene>
    <name evidence="6" type="ORF">AN908_17400</name>
    <name evidence="7" type="ORF">AN912_23460</name>
    <name evidence="8" type="ORF">AWB85_04305</name>
</gene>
<evidence type="ECO:0000313" key="6">
    <source>
        <dbReference type="EMBL" id="KPG08235.1"/>
    </source>
</evidence>
<evidence type="ECO:0000256" key="2">
    <source>
        <dbReference type="ARBA" id="ARBA00023002"/>
    </source>
</evidence>
<reference evidence="8 11" key="2">
    <citation type="submission" date="2016-01" db="EMBL/GenBank/DDBJ databases">
        <title>Mycobacterium immunogenum strain CD11_6 genome sequencing and assembly.</title>
        <authorList>
            <person name="Kaur G."/>
            <person name="Nair G.R."/>
            <person name="Mayilraj S."/>
        </authorList>
    </citation>
    <scope>NUCLEOTIDE SEQUENCE [LARGE SCALE GENOMIC DNA]</scope>
    <source>
        <strain evidence="8 11">CD11-6</strain>
    </source>
</reference>
<protein>
    <submittedName>
        <fullName evidence="6">NAD-dependent oxidoreductase</fullName>
    </submittedName>
</protein>
<dbReference type="PANTHER" id="PTHR24321:SF8">
    <property type="entry name" value="ESTRADIOL 17-BETA-DEHYDROGENASE 8-RELATED"/>
    <property type="match status" value="1"/>
</dbReference>
<keyword evidence="3" id="KW-0520">NAD</keyword>
<dbReference type="InterPro" id="IPR002347">
    <property type="entry name" value="SDR_fam"/>
</dbReference>
<dbReference type="STRING" id="83262.BAB75_21960"/>
<evidence type="ECO:0000313" key="7">
    <source>
        <dbReference type="EMBL" id="KPG27490.1"/>
    </source>
</evidence>
<evidence type="ECO:0000313" key="8">
    <source>
        <dbReference type="EMBL" id="OAT70556.1"/>
    </source>
</evidence>
<dbReference type="GeneID" id="45766531"/>
<evidence type="ECO:0000259" key="5">
    <source>
        <dbReference type="SMART" id="SM00822"/>
    </source>
</evidence>
<organism evidence="6 9">
    <name type="scientific">Mycobacteroides immunogenum</name>
    <dbReference type="NCBI Taxonomy" id="83262"/>
    <lineage>
        <taxon>Bacteria</taxon>
        <taxon>Bacillati</taxon>
        <taxon>Actinomycetota</taxon>
        <taxon>Actinomycetes</taxon>
        <taxon>Mycobacteriales</taxon>
        <taxon>Mycobacteriaceae</taxon>
        <taxon>Mycobacteroides</taxon>
    </lineage>
</organism>
<dbReference type="EMBL" id="LJFS01000039">
    <property type="protein sequence ID" value="KPG27490.1"/>
    <property type="molecule type" value="Genomic_DNA"/>
</dbReference>
<dbReference type="Proteomes" id="UP000037843">
    <property type="component" value="Unassembled WGS sequence"/>
</dbReference>
<dbReference type="RefSeq" id="WP_043076434.1">
    <property type="nucleotide sequence ID" value="NZ_CP011530.1"/>
</dbReference>
<evidence type="ECO:0000256" key="4">
    <source>
        <dbReference type="RuleBase" id="RU000363"/>
    </source>
</evidence>
<sequence length="277" mass="29045">MADQSAHQILSGKVAFVTGAARGQGRQHAVRLAQAGADIVAIDACAPVSEYAGYDAATPEDLKETVRLVEAAGRTIIAEQADVRNGAALQSVVEEAVAQFGHIDIVIANAGVLSWGRLWEMPDQQWEDVIDTNLTGTWKTIKAVVPTMIEAGNGGSIVIVSSVSGLKGTPGNGAYVASKFGLTGLTKSLTIELAEYGIRVNSIHPYGVTTPMITGDAMMKILADHPNYLPSIAPMPLSPTKMLEPDEISDVVLWLASDASGTLAGAQVPVDKGHLTY</sequence>
<dbReference type="InterPro" id="IPR057326">
    <property type="entry name" value="KR_dom"/>
</dbReference>
<dbReference type="Proteomes" id="UP000037962">
    <property type="component" value="Unassembled WGS sequence"/>
</dbReference>
<dbReference type="EMBL" id="LQYE01000001">
    <property type="protein sequence ID" value="OAT70556.1"/>
    <property type="molecule type" value="Genomic_DNA"/>
</dbReference>
<dbReference type="SUPFAM" id="SSF51735">
    <property type="entry name" value="NAD(P)-binding Rossmann-fold domains"/>
    <property type="match status" value="1"/>
</dbReference>
<dbReference type="PRINTS" id="PR00080">
    <property type="entry name" value="SDRFAMILY"/>
</dbReference>
<evidence type="ECO:0000313" key="11">
    <source>
        <dbReference type="Proteomes" id="UP000186919"/>
    </source>
</evidence>
<dbReference type="Gene3D" id="3.40.50.720">
    <property type="entry name" value="NAD(P)-binding Rossmann-like Domain"/>
    <property type="match status" value="1"/>
</dbReference>
<keyword evidence="2" id="KW-0560">Oxidoreductase</keyword>
<dbReference type="Pfam" id="PF00106">
    <property type="entry name" value="adh_short"/>
    <property type="match status" value="1"/>
</dbReference>
<evidence type="ECO:0000313" key="9">
    <source>
        <dbReference type="Proteomes" id="UP000037843"/>
    </source>
</evidence>
<dbReference type="PANTHER" id="PTHR24321">
    <property type="entry name" value="DEHYDROGENASES, SHORT CHAIN"/>
    <property type="match status" value="1"/>
</dbReference>
<dbReference type="FunFam" id="3.40.50.720:FF:000084">
    <property type="entry name" value="Short-chain dehydrogenase reductase"/>
    <property type="match status" value="1"/>
</dbReference>
<dbReference type="NCBIfam" id="TIGR03971">
    <property type="entry name" value="SDR_subfam_1"/>
    <property type="match status" value="1"/>
</dbReference>
<dbReference type="GO" id="GO:0016491">
    <property type="term" value="F:oxidoreductase activity"/>
    <property type="evidence" value="ECO:0007669"/>
    <property type="project" value="UniProtKB-KW"/>
</dbReference>
<dbReference type="PATRIC" id="fig|83262.10.peg.5247"/>
<comment type="caution">
    <text evidence="6">The sequence shown here is derived from an EMBL/GenBank/DDBJ whole genome shotgun (WGS) entry which is preliminary data.</text>
</comment>
<evidence type="ECO:0000256" key="1">
    <source>
        <dbReference type="ARBA" id="ARBA00006484"/>
    </source>
</evidence>
<dbReference type="OrthoDB" id="5173603at2"/>
<dbReference type="AlphaFoldDB" id="A0A0N1CFI2"/>
<reference evidence="9 10" key="1">
    <citation type="submission" date="2015-09" db="EMBL/GenBank/DDBJ databases">
        <title>Genome Sequences of Mycobacterium immunogenum Isolates, Recuperated from a Chloraminated Drinking Water Distribution System Simulator Subjected to Episodes of Nitrification.</title>
        <authorList>
            <person name="Gomez-Alvarez V."/>
            <person name="Revetta R.P."/>
        </authorList>
    </citation>
    <scope>NUCLEOTIDE SEQUENCE [LARGE SCALE GENOMIC DNA]</scope>
    <source>
        <strain evidence="6 9">H008</strain>
        <strain evidence="7 10">H076</strain>
    </source>
</reference>
<dbReference type="KEGG" id="miz:BAB75_21960"/>
<keyword evidence="10" id="KW-1185">Reference proteome</keyword>
<dbReference type="Proteomes" id="UP000186919">
    <property type="component" value="Unassembled WGS sequence"/>
</dbReference>
<dbReference type="CDD" id="cd05233">
    <property type="entry name" value="SDR_c"/>
    <property type="match status" value="1"/>
</dbReference>
<name>A0A0N1CFI2_9MYCO</name>
<dbReference type="PRINTS" id="PR00081">
    <property type="entry name" value="GDHRDH"/>
</dbReference>
<proteinExistence type="inferred from homology"/>
<dbReference type="SMART" id="SM00822">
    <property type="entry name" value="PKS_KR"/>
    <property type="match status" value="1"/>
</dbReference>
<comment type="similarity">
    <text evidence="1 4">Belongs to the short-chain dehydrogenases/reductases (SDR) family.</text>
</comment>
<dbReference type="InterPro" id="IPR023985">
    <property type="entry name" value="SDR_subfam_1"/>
</dbReference>
<evidence type="ECO:0000313" key="10">
    <source>
        <dbReference type="Proteomes" id="UP000037962"/>
    </source>
</evidence>
<dbReference type="InterPro" id="IPR036291">
    <property type="entry name" value="NAD(P)-bd_dom_sf"/>
</dbReference>